<dbReference type="FunFam" id="3.20.20.140:FF:000055">
    <property type="entry name" value="Uracil-5-carboxylate decarboxylase"/>
    <property type="match status" value="1"/>
</dbReference>
<dbReference type="AlphaFoldDB" id="U4LK19"/>
<feature type="domain" description="Amidohydrolase-related" evidence="4">
    <location>
        <begin position="9"/>
        <end position="360"/>
    </location>
</feature>
<evidence type="ECO:0000256" key="1">
    <source>
        <dbReference type="ARBA" id="ARBA00022793"/>
    </source>
</evidence>
<dbReference type="eggNOG" id="KOG4245">
    <property type="taxonomic scope" value="Eukaryota"/>
</dbReference>
<dbReference type="GO" id="GO:0005829">
    <property type="term" value="C:cytosol"/>
    <property type="evidence" value="ECO:0007669"/>
    <property type="project" value="TreeGrafter"/>
</dbReference>
<dbReference type="SUPFAM" id="SSF51556">
    <property type="entry name" value="Metallo-dependent hydrolases"/>
    <property type="match status" value="1"/>
</dbReference>
<evidence type="ECO:0000313" key="5">
    <source>
        <dbReference type="EMBL" id="CCX31902.1"/>
    </source>
</evidence>
<proteinExistence type="inferred from homology"/>
<dbReference type="InterPro" id="IPR032465">
    <property type="entry name" value="ACMSD"/>
</dbReference>
<gene>
    <name evidence="5" type="ORF">PCON_11979</name>
</gene>
<keyword evidence="1 3" id="KW-0210">Decarboxylase</keyword>
<evidence type="ECO:0000259" key="4">
    <source>
        <dbReference type="Pfam" id="PF04909"/>
    </source>
</evidence>
<evidence type="ECO:0000256" key="3">
    <source>
        <dbReference type="RuleBase" id="RU366045"/>
    </source>
</evidence>
<keyword evidence="6" id="KW-1185">Reference proteome</keyword>
<dbReference type="GO" id="GO:0016831">
    <property type="term" value="F:carboxy-lyase activity"/>
    <property type="evidence" value="ECO:0007669"/>
    <property type="project" value="UniProtKB-KW"/>
</dbReference>
<dbReference type="Gene3D" id="3.20.20.140">
    <property type="entry name" value="Metal-dependent hydrolases"/>
    <property type="match status" value="1"/>
</dbReference>
<reference evidence="5 6" key="1">
    <citation type="journal article" date="2013" name="PLoS Genet.">
        <title>The genome and development-dependent transcriptomes of Pyronema confluens: a window into fungal evolution.</title>
        <authorList>
            <person name="Traeger S."/>
            <person name="Altegoer F."/>
            <person name="Freitag M."/>
            <person name="Gabaldon T."/>
            <person name="Kempken F."/>
            <person name="Kumar A."/>
            <person name="Marcet-Houben M."/>
            <person name="Poggeler S."/>
            <person name="Stajich J.E."/>
            <person name="Nowrousian M."/>
        </authorList>
    </citation>
    <scope>NUCLEOTIDE SEQUENCE [LARGE SCALE GENOMIC DNA]</scope>
    <source>
        <strain evidence="6">CBS 100304</strain>
        <tissue evidence="5">Vegetative mycelium</tissue>
    </source>
</reference>
<keyword evidence="2 3" id="KW-0456">Lyase</keyword>
<dbReference type="GO" id="GO:0019748">
    <property type="term" value="P:secondary metabolic process"/>
    <property type="evidence" value="ECO:0007669"/>
    <property type="project" value="TreeGrafter"/>
</dbReference>
<dbReference type="InterPro" id="IPR032466">
    <property type="entry name" value="Metal_Hydrolase"/>
</dbReference>
<sequence>MASKSPTIVDIHTHIYPPKYVELLKSRTTVPYIRQLPGQTVPHLIILPQETIGRPIGDEFSSIARKVEFMDKHNISISVLSLANPWLDFLPASEAEAAAKEINDDIDAMCKLYPGRLYCLGTLPVSAGAKACVREVKRLRELQQIRGIVMGTTAMGRGLDDEAMEQVWGAIQEEGWTVFLHPHYGLPGGVYGERAGEYGHVLPLALGFPMETTIAIARMFLSGVFDKFPKLQLLLAHSGGTLPFLAGRLESCILHDKQLKEAGKLHQGRRTVWEILKTNVLLDAVIYSSVGLRAAVEAGGVDRLLFGTDHPFFPPVGEKAEEEKWLSVTLNSKAVADLFGEDQEKSQAVLGRNAMRWLKLD</sequence>
<name>U4LK19_PYROM</name>
<dbReference type="STRING" id="1076935.U4LK19"/>
<dbReference type="Proteomes" id="UP000018144">
    <property type="component" value="Unassembled WGS sequence"/>
</dbReference>
<protein>
    <submittedName>
        <fullName evidence="5">Similar to 2-amino-3-carboxymuconate-6-semialdehyde decarboxylase acc. no. Q8R5M5</fullName>
    </submittedName>
</protein>
<dbReference type="Pfam" id="PF04909">
    <property type="entry name" value="Amidohydro_2"/>
    <property type="match status" value="1"/>
</dbReference>
<dbReference type="OrthoDB" id="191270at2759"/>
<dbReference type="EMBL" id="HF935702">
    <property type="protein sequence ID" value="CCX31902.1"/>
    <property type="molecule type" value="Genomic_DNA"/>
</dbReference>
<comment type="similarity">
    <text evidence="3">Belongs to the metallo-dependent hydrolases superfamily.</text>
</comment>
<dbReference type="PANTHER" id="PTHR21240:SF28">
    <property type="entry name" value="ISO-OROTATE DECARBOXYLASE (EUROFUNG)"/>
    <property type="match status" value="1"/>
</dbReference>
<dbReference type="PANTHER" id="PTHR21240">
    <property type="entry name" value="2-AMINO-3-CARBOXYLMUCONATE-6-SEMIALDEHYDE DECARBOXYLASE"/>
    <property type="match status" value="1"/>
</dbReference>
<evidence type="ECO:0000313" key="6">
    <source>
        <dbReference type="Proteomes" id="UP000018144"/>
    </source>
</evidence>
<evidence type="ECO:0000256" key="2">
    <source>
        <dbReference type="ARBA" id="ARBA00023239"/>
    </source>
</evidence>
<dbReference type="InterPro" id="IPR006680">
    <property type="entry name" value="Amidohydro-rel"/>
</dbReference>
<accession>U4LK19</accession>
<organism evidence="5 6">
    <name type="scientific">Pyronema omphalodes (strain CBS 100304)</name>
    <name type="common">Pyronema confluens</name>
    <dbReference type="NCBI Taxonomy" id="1076935"/>
    <lineage>
        <taxon>Eukaryota</taxon>
        <taxon>Fungi</taxon>
        <taxon>Dikarya</taxon>
        <taxon>Ascomycota</taxon>
        <taxon>Pezizomycotina</taxon>
        <taxon>Pezizomycetes</taxon>
        <taxon>Pezizales</taxon>
        <taxon>Pyronemataceae</taxon>
        <taxon>Pyronema</taxon>
    </lineage>
</organism>
<dbReference type="OMA" id="RIESCIM"/>
<dbReference type="GO" id="GO:0016787">
    <property type="term" value="F:hydrolase activity"/>
    <property type="evidence" value="ECO:0007669"/>
    <property type="project" value="InterPro"/>
</dbReference>